<protein>
    <recommendedName>
        <fullName evidence="8">Tubulin--tyrosine ligase-like protein 9</fullName>
    </recommendedName>
</protein>
<dbReference type="PANTHER" id="PTHR12241">
    <property type="entry name" value="TUBULIN POLYGLUTAMYLASE"/>
    <property type="match status" value="1"/>
</dbReference>
<organism evidence="13">
    <name type="scientific">Aureococcus anophagefferens</name>
    <name type="common">Harmful bloom alga</name>
    <dbReference type="NCBI Taxonomy" id="44056"/>
    <lineage>
        <taxon>Eukaryota</taxon>
        <taxon>Sar</taxon>
        <taxon>Stramenopiles</taxon>
        <taxon>Ochrophyta</taxon>
        <taxon>Pelagophyceae</taxon>
        <taxon>Pelagomonadales</taxon>
        <taxon>Pelagomonadaceae</taxon>
        <taxon>Aureococcus</taxon>
    </lineage>
</organism>
<dbReference type="GeneID" id="20227819"/>
<dbReference type="eggNOG" id="KOG1550">
    <property type="taxonomic scope" value="Eukaryota"/>
</dbReference>
<name>F0XW04_AURAN</name>
<feature type="domain" description="MYND-type" evidence="11">
    <location>
        <begin position="433"/>
        <end position="471"/>
    </location>
</feature>
<dbReference type="PROSITE" id="PS51221">
    <property type="entry name" value="TTL"/>
    <property type="match status" value="1"/>
</dbReference>
<dbReference type="FunCoup" id="F0XW04">
    <property type="interactions" value="7"/>
</dbReference>
<dbReference type="Gene3D" id="1.25.40.10">
    <property type="entry name" value="Tetratricopeptide repeat domain"/>
    <property type="match status" value="1"/>
</dbReference>
<keyword evidence="5 9" id="KW-0863">Zinc-finger</keyword>
<dbReference type="Pfam" id="PF03133">
    <property type="entry name" value="TTL"/>
    <property type="match status" value="1"/>
</dbReference>
<dbReference type="GO" id="GO:0015631">
    <property type="term" value="F:tubulin binding"/>
    <property type="evidence" value="ECO:0007669"/>
    <property type="project" value="TreeGrafter"/>
</dbReference>
<dbReference type="SMART" id="SM00671">
    <property type="entry name" value="SEL1"/>
    <property type="match status" value="4"/>
</dbReference>
<evidence type="ECO:0000259" key="10">
    <source>
        <dbReference type="PROSITE" id="PS50089"/>
    </source>
</evidence>
<keyword evidence="2" id="KW-0436">Ligase</keyword>
<dbReference type="InterPro" id="IPR004344">
    <property type="entry name" value="TTL/TTLL_fam"/>
</dbReference>
<dbReference type="OrthoDB" id="202825at2759"/>
<dbReference type="InterPro" id="IPR006597">
    <property type="entry name" value="Sel1-like"/>
</dbReference>
<evidence type="ECO:0000256" key="5">
    <source>
        <dbReference type="ARBA" id="ARBA00022771"/>
    </source>
</evidence>
<dbReference type="SUPFAM" id="SSF81901">
    <property type="entry name" value="HCP-like"/>
    <property type="match status" value="1"/>
</dbReference>
<evidence type="ECO:0000256" key="3">
    <source>
        <dbReference type="ARBA" id="ARBA00022723"/>
    </source>
</evidence>
<dbReference type="GO" id="GO:0008270">
    <property type="term" value="F:zinc ion binding"/>
    <property type="evidence" value="ECO:0007669"/>
    <property type="project" value="UniProtKB-KW"/>
</dbReference>
<dbReference type="InParanoid" id="F0XW04"/>
<evidence type="ECO:0000256" key="7">
    <source>
        <dbReference type="ARBA" id="ARBA00022840"/>
    </source>
</evidence>
<dbReference type="SUPFAM" id="SSF144232">
    <property type="entry name" value="HIT/MYND zinc finger-like"/>
    <property type="match status" value="1"/>
</dbReference>
<evidence type="ECO:0000313" key="12">
    <source>
        <dbReference type="EMBL" id="EGB13053.1"/>
    </source>
</evidence>
<dbReference type="PANTHER" id="PTHR12241:SF39">
    <property type="entry name" value="TUBULIN POLYGLUTAMYLASE TTLL9-RELATED"/>
    <property type="match status" value="1"/>
</dbReference>
<dbReference type="GO" id="GO:0036064">
    <property type="term" value="C:ciliary basal body"/>
    <property type="evidence" value="ECO:0007669"/>
    <property type="project" value="TreeGrafter"/>
</dbReference>
<evidence type="ECO:0000256" key="2">
    <source>
        <dbReference type="ARBA" id="ARBA00022598"/>
    </source>
</evidence>
<dbReference type="PROSITE" id="PS50089">
    <property type="entry name" value="ZF_RING_2"/>
    <property type="match status" value="1"/>
</dbReference>
<dbReference type="GO" id="GO:0070740">
    <property type="term" value="F:tubulin-glutamic acid ligase activity"/>
    <property type="evidence" value="ECO:0007669"/>
    <property type="project" value="TreeGrafter"/>
</dbReference>
<dbReference type="EMBL" id="GL833120">
    <property type="protein sequence ID" value="EGB13053.1"/>
    <property type="molecule type" value="Genomic_DNA"/>
</dbReference>
<evidence type="ECO:0000256" key="9">
    <source>
        <dbReference type="PROSITE-ProRule" id="PRU00134"/>
    </source>
</evidence>
<keyword evidence="7" id="KW-0067">ATP-binding</keyword>
<dbReference type="GO" id="GO:0005524">
    <property type="term" value="F:ATP binding"/>
    <property type="evidence" value="ECO:0007669"/>
    <property type="project" value="UniProtKB-KW"/>
</dbReference>
<dbReference type="KEGG" id="aaf:AURANDRAFT_70560"/>
<keyword evidence="13" id="KW-1185">Reference proteome</keyword>
<dbReference type="GO" id="GO:0000226">
    <property type="term" value="P:microtubule cytoskeleton organization"/>
    <property type="evidence" value="ECO:0007669"/>
    <property type="project" value="TreeGrafter"/>
</dbReference>
<dbReference type="PROSITE" id="PS01360">
    <property type="entry name" value="ZF_MYND_1"/>
    <property type="match status" value="1"/>
</dbReference>
<dbReference type="Pfam" id="PF01753">
    <property type="entry name" value="zf-MYND"/>
    <property type="match status" value="1"/>
</dbReference>
<reference evidence="12 13" key="1">
    <citation type="journal article" date="2011" name="Proc. Natl. Acad. Sci. U.S.A.">
        <title>Niche of harmful alga Aureococcus anophagefferens revealed through ecogenomics.</title>
        <authorList>
            <person name="Gobler C.J."/>
            <person name="Berry D.L."/>
            <person name="Dyhrman S.T."/>
            <person name="Wilhelm S.W."/>
            <person name="Salamov A."/>
            <person name="Lobanov A.V."/>
            <person name="Zhang Y."/>
            <person name="Collier J.L."/>
            <person name="Wurch L.L."/>
            <person name="Kustka A.B."/>
            <person name="Dill B.D."/>
            <person name="Shah M."/>
            <person name="VerBerkmoes N.C."/>
            <person name="Kuo A."/>
            <person name="Terry A."/>
            <person name="Pangilinan J."/>
            <person name="Lindquist E.A."/>
            <person name="Lucas S."/>
            <person name="Paulsen I.T."/>
            <person name="Hattenrath-Lehmann T.K."/>
            <person name="Talmage S.C."/>
            <person name="Walker E.A."/>
            <person name="Koch F."/>
            <person name="Burson A.M."/>
            <person name="Marcoval M.A."/>
            <person name="Tang Y.Z."/>
            <person name="Lecleir G.R."/>
            <person name="Coyne K.J."/>
            <person name="Berg G.M."/>
            <person name="Bertrand E.M."/>
            <person name="Saito M.A."/>
            <person name="Gladyshev V.N."/>
            <person name="Grigoriev I.V."/>
        </authorList>
    </citation>
    <scope>NUCLEOTIDE SEQUENCE [LARGE SCALE GENOMIC DNA]</scope>
    <source>
        <strain evidence="13">CCMP 1984</strain>
    </source>
</reference>
<dbReference type="RefSeq" id="XP_009032659.1">
    <property type="nucleotide sequence ID" value="XM_009034411.1"/>
</dbReference>
<dbReference type="AlphaFoldDB" id="F0XW04"/>
<dbReference type="SUPFAM" id="SSF56059">
    <property type="entry name" value="Glutathione synthetase ATP-binding domain-like"/>
    <property type="match status" value="1"/>
</dbReference>
<dbReference type="InterPro" id="IPR002893">
    <property type="entry name" value="Znf_MYND"/>
</dbReference>
<dbReference type="Gene3D" id="3.30.470.20">
    <property type="entry name" value="ATP-grasp fold, B domain"/>
    <property type="match status" value="1"/>
</dbReference>
<feature type="domain" description="RING-type" evidence="10">
    <location>
        <begin position="537"/>
        <end position="577"/>
    </location>
</feature>
<evidence type="ECO:0000256" key="1">
    <source>
        <dbReference type="ARBA" id="ARBA00006820"/>
    </source>
</evidence>
<keyword evidence="3" id="KW-0479">Metal-binding</keyword>
<evidence type="ECO:0000259" key="11">
    <source>
        <dbReference type="PROSITE" id="PS50865"/>
    </source>
</evidence>
<dbReference type="Gene3D" id="6.10.140.2220">
    <property type="match status" value="1"/>
</dbReference>
<dbReference type="Proteomes" id="UP000002729">
    <property type="component" value="Unassembled WGS sequence"/>
</dbReference>
<accession>F0XW04</accession>
<keyword evidence="6" id="KW-0862">Zinc</keyword>
<dbReference type="eggNOG" id="KOG2157">
    <property type="taxonomic scope" value="Eukaryota"/>
</dbReference>
<comment type="similarity">
    <text evidence="1">Belongs to the tubulin--tyrosine ligase family.</text>
</comment>
<dbReference type="InterPro" id="IPR011990">
    <property type="entry name" value="TPR-like_helical_dom_sf"/>
</dbReference>
<dbReference type="SUPFAM" id="SSF57850">
    <property type="entry name" value="RING/U-box"/>
    <property type="match status" value="1"/>
</dbReference>
<evidence type="ECO:0000256" key="6">
    <source>
        <dbReference type="ARBA" id="ARBA00022833"/>
    </source>
</evidence>
<evidence type="ECO:0000256" key="4">
    <source>
        <dbReference type="ARBA" id="ARBA00022741"/>
    </source>
</evidence>
<dbReference type="PROSITE" id="PS50865">
    <property type="entry name" value="ZF_MYND_2"/>
    <property type="match status" value="1"/>
</dbReference>
<dbReference type="InterPro" id="IPR001841">
    <property type="entry name" value="Znf_RING"/>
</dbReference>
<proteinExistence type="inferred from homology"/>
<sequence>MGRAGKRSVRFRTSFSNTIYDVMTSRNWKETDSETDWDVHWAEREWVYEVFDTMHLEPHQRINHFRNGRELCRKDLLVKNLKRMKRNLQRDGQLEQARAYDFMPLSFVLPREYAMFVEEFKRCGGVWIMKPIGSAQGRGIFLFSRLSEISEWRTDPRHLQRDGGDRDSQRAEPEAYIVQRYIENPYLVGGKKFDIRLYVLVTSFSPLVAFMYRGGFARFSHTRYSSAAPRPNTESVFANVVSDPADIANNFVHLTNVAIQKTAENYDARSGGKKDLRSLKLLLATQHGMAAVDQLFLAIERVIVRSLIAVQHVMIADKHCFELYGYDVLIDDELKPWLIEVNASPSLTANTKDDYILKCEMLNDTLDIVDVEAKLNGDERSVGGFDLVYDGGIVEPDPAECPYSTKLGTYIERQAAPEKPAKAGKKLDTLKTCTICGADKAKACQGCGTTAYCSTECQRIDWRDRGHRKVCKKIQAAEAARAEAPTPPPRDVFYGPAPRSHADEVRARIAAEHEAARVRREANPEREPTSARFGSRCPICLEEWDVNTRNVFRICCCRRVCQSCSNKIGTDACPLCRIPCAEDDAEQLARLRRHVENEVPEAITHLGIAYSEGRFGLVKSDKKAAKIYRRAVELGDVTAMNCLGLLYENGSGVKLDKKKAERLYRMAADRGDATAQCNLAFLLDAEEKHEEAFRYYALSADQGYTRAEHNFGCRYVNGTGTEVDLGKARYWFERAAAKGYQLAIKALARLDARA</sequence>
<evidence type="ECO:0000313" key="13">
    <source>
        <dbReference type="Proteomes" id="UP000002729"/>
    </source>
</evidence>
<evidence type="ECO:0000256" key="8">
    <source>
        <dbReference type="ARBA" id="ARBA00030445"/>
    </source>
</evidence>
<gene>
    <name evidence="12" type="ORF">AURANDRAFT_70560</name>
</gene>
<keyword evidence="4" id="KW-0547">Nucleotide-binding</keyword>
<dbReference type="Pfam" id="PF08238">
    <property type="entry name" value="Sel1"/>
    <property type="match status" value="4"/>
</dbReference>